<evidence type="ECO:0000256" key="4">
    <source>
        <dbReference type="ARBA" id="ARBA00023125"/>
    </source>
</evidence>
<dbReference type="Pfam" id="PF08281">
    <property type="entry name" value="Sigma70_r4_2"/>
    <property type="match status" value="1"/>
</dbReference>
<feature type="domain" description="RNA polymerase sigma factor 70 region 4 type 2" evidence="7">
    <location>
        <begin position="113"/>
        <end position="165"/>
    </location>
</feature>
<dbReference type="InterPro" id="IPR013249">
    <property type="entry name" value="RNA_pol_sigma70_r4_t2"/>
</dbReference>
<gene>
    <name evidence="8" type="ORF">LCGC14_0431970</name>
</gene>
<evidence type="ECO:0000256" key="3">
    <source>
        <dbReference type="ARBA" id="ARBA00023082"/>
    </source>
</evidence>
<evidence type="ECO:0000256" key="1">
    <source>
        <dbReference type="ARBA" id="ARBA00010641"/>
    </source>
</evidence>
<dbReference type="InterPro" id="IPR013325">
    <property type="entry name" value="RNA_pol_sigma_r2"/>
</dbReference>
<dbReference type="GO" id="GO:0003677">
    <property type="term" value="F:DNA binding"/>
    <property type="evidence" value="ECO:0007669"/>
    <property type="project" value="UniProtKB-KW"/>
</dbReference>
<dbReference type="Gene3D" id="1.10.10.10">
    <property type="entry name" value="Winged helix-like DNA-binding domain superfamily/Winged helix DNA-binding domain"/>
    <property type="match status" value="1"/>
</dbReference>
<dbReference type="NCBIfam" id="TIGR02937">
    <property type="entry name" value="sigma70-ECF"/>
    <property type="match status" value="1"/>
</dbReference>
<dbReference type="PANTHER" id="PTHR43133">
    <property type="entry name" value="RNA POLYMERASE ECF-TYPE SIGMA FACTO"/>
    <property type="match status" value="1"/>
</dbReference>
<evidence type="ECO:0000259" key="7">
    <source>
        <dbReference type="Pfam" id="PF08281"/>
    </source>
</evidence>
<dbReference type="InterPro" id="IPR013324">
    <property type="entry name" value="RNA_pol_sigma_r3/r4-like"/>
</dbReference>
<dbReference type="GO" id="GO:0016987">
    <property type="term" value="F:sigma factor activity"/>
    <property type="evidence" value="ECO:0007669"/>
    <property type="project" value="UniProtKB-KW"/>
</dbReference>
<keyword evidence="5" id="KW-0804">Transcription</keyword>
<dbReference type="InterPro" id="IPR014284">
    <property type="entry name" value="RNA_pol_sigma-70_dom"/>
</dbReference>
<evidence type="ECO:0008006" key="9">
    <source>
        <dbReference type="Google" id="ProtNLM"/>
    </source>
</evidence>
<keyword evidence="3" id="KW-0731">Sigma factor</keyword>
<evidence type="ECO:0000313" key="8">
    <source>
        <dbReference type="EMBL" id="KKN70331.1"/>
    </source>
</evidence>
<proteinExistence type="inferred from homology"/>
<organism evidence="8">
    <name type="scientific">marine sediment metagenome</name>
    <dbReference type="NCBI Taxonomy" id="412755"/>
    <lineage>
        <taxon>unclassified sequences</taxon>
        <taxon>metagenomes</taxon>
        <taxon>ecological metagenomes</taxon>
    </lineage>
</organism>
<accession>A0A0F9V9W4</accession>
<protein>
    <recommendedName>
        <fullName evidence="9">HTH luxR-type domain-containing protein</fullName>
    </recommendedName>
</protein>
<dbReference type="InterPro" id="IPR036388">
    <property type="entry name" value="WH-like_DNA-bd_sf"/>
</dbReference>
<name>A0A0F9V9W4_9ZZZZ</name>
<comment type="caution">
    <text evidence="8">The sequence shown here is derived from an EMBL/GenBank/DDBJ whole genome shotgun (WGS) entry which is preliminary data.</text>
</comment>
<dbReference type="EMBL" id="LAZR01000405">
    <property type="protein sequence ID" value="KKN70331.1"/>
    <property type="molecule type" value="Genomic_DNA"/>
</dbReference>
<keyword evidence="4" id="KW-0238">DNA-binding</keyword>
<evidence type="ECO:0000256" key="2">
    <source>
        <dbReference type="ARBA" id="ARBA00023015"/>
    </source>
</evidence>
<evidence type="ECO:0000256" key="5">
    <source>
        <dbReference type="ARBA" id="ARBA00023163"/>
    </source>
</evidence>
<dbReference type="AlphaFoldDB" id="A0A0F9V9W4"/>
<dbReference type="SUPFAM" id="SSF88946">
    <property type="entry name" value="Sigma2 domain of RNA polymerase sigma factors"/>
    <property type="match status" value="1"/>
</dbReference>
<dbReference type="InterPro" id="IPR007627">
    <property type="entry name" value="RNA_pol_sigma70_r2"/>
</dbReference>
<sequence>MLHRSRHGDADAFGALVRQHAGRAIGTASLMLGSYDDGLDASQEAFARAWRRIDSFRGTGSFYAWFAAILRNVCIDRIRRRKRRTHASLDEVHPIADHADGPAALADRSEQAERLWRAICELSPPHRDIIVLSHFQELSYRQIAELLEIPIGTVMSRLHAARKALRDKLAGGQA</sequence>
<feature type="domain" description="RNA polymerase sigma-70 region 2" evidence="6">
    <location>
        <begin position="16"/>
        <end position="84"/>
    </location>
</feature>
<dbReference type="GO" id="GO:0006352">
    <property type="term" value="P:DNA-templated transcription initiation"/>
    <property type="evidence" value="ECO:0007669"/>
    <property type="project" value="InterPro"/>
</dbReference>
<dbReference type="PANTHER" id="PTHR43133:SF8">
    <property type="entry name" value="RNA POLYMERASE SIGMA FACTOR HI_1459-RELATED"/>
    <property type="match status" value="1"/>
</dbReference>
<dbReference type="InterPro" id="IPR039425">
    <property type="entry name" value="RNA_pol_sigma-70-like"/>
</dbReference>
<evidence type="ECO:0000259" key="6">
    <source>
        <dbReference type="Pfam" id="PF04542"/>
    </source>
</evidence>
<dbReference type="Pfam" id="PF04542">
    <property type="entry name" value="Sigma70_r2"/>
    <property type="match status" value="1"/>
</dbReference>
<keyword evidence="2" id="KW-0805">Transcription regulation</keyword>
<dbReference type="Gene3D" id="1.10.1740.10">
    <property type="match status" value="1"/>
</dbReference>
<dbReference type="SUPFAM" id="SSF88659">
    <property type="entry name" value="Sigma3 and sigma4 domains of RNA polymerase sigma factors"/>
    <property type="match status" value="1"/>
</dbReference>
<dbReference type="CDD" id="cd06171">
    <property type="entry name" value="Sigma70_r4"/>
    <property type="match status" value="1"/>
</dbReference>
<comment type="similarity">
    <text evidence="1">Belongs to the sigma-70 factor family. ECF subfamily.</text>
</comment>
<reference evidence="8" key="1">
    <citation type="journal article" date="2015" name="Nature">
        <title>Complex archaea that bridge the gap between prokaryotes and eukaryotes.</title>
        <authorList>
            <person name="Spang A."/>
            <person name="Saw J.H."/>
            <person name="Jorgensen S.L."/>
            <person name="Zaremba-Niedzwiedzka K."/>
            <person name="Martijn J."/>
            <person name="Lind A.E."/>
            <person name="van Eijk R."/>
            <person name="Schleper C."/>
            <person name="Guy L."/>
            <person name="Ettema T.J."/>
        </authorList>
    </citation>
    <scope>NUCLEOTIDE SEQUENCE</scope>
</reference>